<gene>
    <name evidence="2" type="ORF">MNEG_16234</name>
</gene>
<reference evidence="2 3" key="1">
    <citation type="journal article" date="2013" name="BMC Genomics">
        <title>Reconstruction of the lipid metabolism for the microalga Monoraphidium neglectum from its genome sequence reveals characteristics suitable for biofuel production.</title>
        <authorList>
            <person name="Bogen C."/>
            <person name="Al-Dilaimi A."/>
            <person name="Albersmeier A."/>
            <person name="Wichmann J."/>
            <person name="Grundmann M."/>
            <person name="Rupp O."/>
            <person name="Lauersen K.J."/>
            <person name="Blifernez-Klassen O."/>
            <person name="Kalinowski J."/>
            <person name="Goesmann A."/>
            <person name="Mussgnug J.H."/>
            <person name="Kruse O."/>
        </authorList>
    </citation>
    <scope>NUCLEOTIDE SEQUENCE [LARGE SCALE GENOMIC DNA]</scope>
    <source>
        <strain evidence="2 3">SAG 48.87</strain>
    </source>
</reference>
<dbReference type="OrthoDB" id="191139at2759"/>
<feature type="transmembrane region" description="Helical" evidence="1">
    <location>
        <begin position="24"/>
        <end position="45"/>
    </location>
</feature>
<feature type="non-terminal residue" evidence="2">
    <location>
        <position position="1"/>
    </location>
</feature>
<keyword evidence="3" id="KW-1185">Reference proteome</keyword>
<evidence type="ECO:0000313" key="3">
    <source>
        <dbReference type="Proteomes" id="UP000054498"/>
    </source>
</evidence>
<evidence type="ECO:0000256" key="1">
    <source>
        <dbReference type="SAM" id="Phobius"/>
    </source>
</evidence>
<protein>
    <submittedName>
        <fullName evidence="2">Uncharacterized protein</fullName>
    </submittedName>
</protein>
<organism evidence="2 3">
    <name type="scientific">Monoraphidium neglectum</name>
    <dbReference type="NCBI Taxonomy" id="145388"/>
    <lineage>
        <taxon>Eukaryota</taxon>
        <taxon>Viridiplantae</taxon>
        <taxon>Chlorophyta</taxon>
        <taxon>core chlorophytes</taxon>
        <taxon>Chlorophyceae</taxon>
        <taxon>CS clade</taxon>
        <taxon>Sphaeropleales</taxon>
        <taxon>Selenastraceae</taxon>
        <taxon>Monoraphidium</taxon>
    </lineage>
</organism>
<keyword evidence="1" id="KW-0812">Transmembrane</keyword>
<name>A0A0D2M8G2_9CHLO</name>
<keyword evidence="1" id="KW-1133">Transmembrane helix</keyword>
<dbReference type="EMBL" id="KK106353">
    <property type="protein sequence ID" value="KIY91730.1"/>
    <property type="molecule type" value="Genomic_DNA"/>
</dbReference>
<evidence type="ECO:0000313" key="2">
    <source>
        <dbReference type="EMBL" id="KIY91730.1"/>
    </source>
</evidence>
<dbReference type="GeneID" id="25733973"/>
<dbReference type="AlphaFoldDB" id="A0A0D2M8G2"/>
<dbReference type="RefSeq" id="XP_013890750.1">
    <property type="nucleotide sequence ID" value="XM_014035296.1"/>
</dbReference>
<proteinExistence type="predicted"/>
<sequence length="49" mass="5687">TALNVHALCTLYQHHDEEMGAVIFWQYTASLVTVPMFLALFLHICQVYF</sequence>
<dbReference type="KEGG" id="mng:MNEG_16234"/>
<dbReference type="Proteomes" id="UP000054498">
    <property type="component" value="Unassembled WGS sequence"/>
</dbReference>
<accession>A0A0D2M8G2</accession>
<keyword evidence="1" id="KW-0472">Membrane</keyword>